<sequence>MLLVLAVGSGRGRFPPVRGGFRSDSFRGRRNFAGGRGYGRNEFGNRGDFSGRGRGPGGRSGEGYQQGRGRVGHRATRVSLFIPSLCSSSSAITTTDSGIVYQDCHKHTSAVYTLKVVHGDIAQHSPNPSRSLASLDSVSLLILDSQLDWDKLTKSLIFCQTEVLSHSRTLVPYPLIPDFDFFTDNLGLAEIISAS</sequence>
<reference evidence="2 3" key="1">
    <citation type="journal article" date="2018" name="Proc. Natl. Acad. Sci. U.S.A.">
        <title>Draft genome sequence of Camellia sinensis var. sinensis provides insights into the evolution of the tea genome and tea quality.</title>
        <authorList>
            <person name="Wei C."/>
            <person name="Yang H."/>
            <person name="Wang S."/>
            <person name="Zhao J."/>
            <person name="Liu C."/>
            <person name="Gao L."/>
            <person name="Xia E."/>
            <person name="Lu Y."/>
            <person name="Tai Y."/>
            <person name="She G."/>
            <person name="Sun J."/>
            <person name="Cao H."/>
            <person name="Tong W."/>
            <person name="Gao Q."/>
            <person name="Li Y."/>
            <person name="Deng W."/>
            <person name="Jiang X."/>
            <person name="Wang W."/>
            <person name="Chen Q."/>
            <person name="Zhang S."/>
            <person name="Li H."/>
            <person name="Wu J."/>
            <person name="Wang P."/>
            <person name="Li P."/>
            <person name="Shi C."/>
            <person name="Zheng F."/>
            <person name="Jian J."/>
            <person name="Huang B."/>
            <person name="Shan D."/>
            <person name="Shi M."/>
            <person name="Fang C."/>
            <person name="Yue Y."/>
            <person name="Li F."/>
            <person name="Li D."/>
            <person name="Wei S."/>
            <person name="Han B."/>
            <person name="Jiang C."/>
            <person name="Yin Y."/>
            <person name="Xia T."/>
            <person name="Zhang Z."/>
            <person name="Bennetzen J.L."/>
            <person name="Zhao S."/>
            <person name="Wan X."/>
        </authorList>
    </citation>
    <scope>NUCLEOTIDE SEQUENCE [LARGE SCALE GENOMIC DNA]</scope>
    <source>
        <strain evidence="3">cv. Shuchazao</strain>
        <tissue evidence="2">Leaf</tissue>
    </source>
</reference>
<dbReference type="Proteomes" id="UP000306102">
    <property type="component" value="Unassembled WGS sequence"/>
</dbReference>
<accession>A0A4S4DNC6</accession>
<protein>
    <submittedName>
        <fullName evidence="2">Uncharacterized protein</fullName>
    </submittedName>
</protein>
<feature type="compositionally biased region" description="Gly residues" evidence="1">
    <location>
        <begin position="52"/>
        <end position="66"/>
    </location>
</feature>
<evidence type="ECO:0000313" key="2">
    <source>
        <dbReference type="EMBL" id="THG04489.1"/>
    </source>
</evidence>
<keyword evidence="3" id="KW-1185">Reference proteome</keyword>
<dbReference type="EMBL" id="SDRB02010757">
    <property type="protein sequence ID" value="THG04489.1"/>
    <property type="molecule type" value="Genomic_DNA"/>
</dbReference>
<dbReference type="STRING" id="542762.A0A4S4DNC6"/>
<organism evidence="2 3">
    <name type="scientific">Camellia sinensis var. sinensis</name>
    <name type="common">China tea</name>
    <dbReference type="NCBI Taxonomy" id="542762"/>
    <lineage>
        <taxon>Eukaryota</taxon>
        <taxon>Viridiplantae</taxon>
        <taxon>Streptophyta</taxon>
        <taxon>Embryophyta</taxon>
        <taxon>Tracheophyta</taxon>
        <taxon>Spermatophyta</taxon>
        <taxon>Magnoliopsida</taxon>
        <taxon>eudicotyledons</taxon>
        <taxon>Gunneridae</taxon>
        <taxon>Pentapetalae</taxon>
        <taxon>asterids</taxon>
        <taxon>Ericales</taxon>
        <taxon>Theaceae</taxon>
        <taxon>Camellia</taxon>
    </lineage>
</organism>
<dbReference type="AlphaFoldDB" id="A0A4S4DNC6"/>
<proteinExistence type="predicted"/>
<gene>
    <name evidence="2" type="ORF">TEA_024483</name>
</gene>
<evidence type="ECO:0000256" key="1">
    <source>
        <dbReference type="SAM" id="MobiDB-lite"/>
    </source>
</evidence>
<name>A0A4S4DNC6_CAMSN</name>
<comment type="caution">
    <text evidence="2">The sequence shown here is derived from an EMBL/GenBank/DDBJ whole genome shotgun (WGS) entry which is preliminary data.</text>
</comment>
<feature type="region of interest" description="Disordered" evidence="1">
    <location>
        <begin position="32"/>
        <end position="69"/>
    </location>
</feature>
<evidence type="ECO:0000313" key="3">
    <source>
        <dbReference type="Proteomes" id="UP000306102"/>
    </source>
</evidence>